<protein>
    <submittedName>
        <fullName evidence="1">Uncharacterized protein</fullName>
    </submittedName>
</protein>
<comment type="caution">
    <text evidence="1">The sequence shown here is derived from an EMBL/GenBank/DDBJ whole genome shotgun (WGS) entry which is preliminary data.</text>
</comment>
<keyword evidence="2" id="KW-1185">Reference proteome</keyword>
<name>A0A4R6YKQ3_9GAMM</name>
<organism evidence="1 2">
    <name type="scientific">Tahibacter aquaticus</name>
    <dbReference type="NCBI Taxonomy" id="520092"/>
    <lineage>
        <taxon>Bacteria</taxon>
        <taxon>Pseudomonadati</taxon>
        <taxon>Pseudomonadota</taxon>
        <taxon>Gammaproteobacteria</taxon>
        <taxon>Lysobacterales</taxon>
        <taxon>Rhodanobacteraceae</taxon>
        <taxon>Tahibacter</taxon>
    </lineage>
</organism>
<evidence type="ECO:0000313" key="1">
    <source>
        <dbReference type="EMBL" id="TDR37714.1"/>
    </source>
</evidence>
<sequence length="45" mass="5008">MSRVEPTNSDPNQDIGGDVLDLTPWLLQGLALRGSPGEHHERLWV</sequence>
<gene>
    <name evidence="1" type="ORF">DFR29_12411</name>
</gene>
<evidence type="ECO:0000313" key="2">
    <source>
        <dbReference type="Proteomes" id="UP000295293"/>
    </source>
</evidence>
<reference evidence="1 2" key="1">
    <citation type="submission" date="2019-03" db="EMBL/GenBank/DDBJ databases">
        <title>Genomic Encyclopedia of Type Strains, Phase IV (KMG-IV): sequencing the most valuable type-strain genomes for metagenomic binning, comparative biology and taxonomic classification.</title>
        <authorList>
            <person name="Goeker M."/>
        </authorList>
    </citation>
    <scope>NUCLEOTIDE SEQUENCE [LARGE SCALE GENOMIC DNA]</scope>
    <source>
        <strain evidence="1 2">DSM 21667</strain>
    </source>
</reference>
<proteinExistence type="predicted"/>
<dbReference type="Proteomes" id="UP000295293">
    <property type="component" value="Unassembled WGS sequence"/>
</dbReference>
<dbReference type="AlphaFoldDB" id="A0A4R6YKQ3"/>
<dbReference type="EMBL" id="SNZH01000024">
    <property type="protein sequence ID" value="TDR37714.1"/>
    <property type="molecule type" value="Genomic_DNA"/>
</dbReference>
<accession>A0A4R6YKQ3</accession>